<reference evidence="1 2" key="1">
    <citation type="submission" date="2014-01" db="EMBL/GenBank/DDBJ databases">
        <title>Draft genome sequence of the multidrug-resistant clinical isolate Dermabacter hominis 1368.</title>
        <authorList>
            <person name="Albersmeier A."/>
            <person name="Bomholt C."/>
            <person name="Glaub A."/>
            <person name="Ruckert C."/>
            <person name="Soriano F."/>
            <person name="Fernandez-Natal I."/>
            <person name="Tauch A."/>
        </authorList>
    </citation>
    <scope>NUCLEOTIDE SEQUENCE [LARGE SCALE GENOMIC DNA]</scope>
    <source>
        <strain evidence="1 2">1368</strain>
    </source>
</reference>
<dbReference type="EMBL" id="JDRS01000006">
    <property type="protein sequence ID" value="KDS93588.1"/>
    <property type="molecule type" value="Genomic_DNA"/>
</dbReference>
<dbReference type="Proteomes" id="UP000030182">
    <property type="component" value="Unassembled WGS sequence"/>
</dbReference>
<evidence type="ECO:0000313" key="2">
    <source>
        <dbReference type="Proteomes" id="UP000030182"/>
    </source>
</evidence>
<evidence type="ECO:0008006" key="3">
    <source>
        <dbReference type="Google" id="ProtNLM"/>
    </source>
</evidence>
<accession>A0ABR4SK88</accession>
<organism evidence="1 2">
    <name type="scientific">Dermabacter hominis 1368</name>
    <dbReference type="NCBI Taxonomy" id="1450519"/>
    <lineage>
        <taxon>Bacteria</taxon>
        <taxon>Bacillati</taxon>
        <taxon>Actinomycetota</taxon>
        <taxon>Actinomycetes</taxon>
        <taxon>Micrococcales</taxon>
        <taxon>Dermabacteraceae</taxon>
        <taxon>Dermabacter</taxon>
    </lineage>
</organism>
<sequence>MARAWKAAVKAVGAFAVALVVLCSVVAWVTGTTVGIPVVEKCVAYERDRHAGWMDEFPWVDVSRVDWLGRLTWHVPECDALEGTFVLPDGSRAVLEDQPSASEVEQMNVADSAHRLVIPKVGVDTQLKVMSTYSRGGERVINPPTFEDAYLVRDWGDVSEAKESMVVVALHSTRRLPDVAGSRLIDIEAGTARVGAGDEIGVDGYVYRVKAVHVQSKKSVPSASELWRQEPGKLLIFTCLQRSSGRSLDNVIVEAYLEPSAA</sequence>
<name>A0ABR4SK88_9MICO</name>
<proteinExistence type="predicted"/>
<gene>
    <name evidence="1" type="ORF">DHOM_05085</name>
</gene>
<comment type="caution">
    <text evidence="1">The sequence shown here is derived from an EMBL/GenBank/DDBJ whole genome shotgun (WGS) entry which is preliminary data.</text>
</comment>
<protein>
    <recommendedName>
        <fullName evidence="3">Sortase</fullName>
    </recommendedName>
</protein>
<evidence type="ECO:0000313" key="1">
    <source>
        <dbReference type="EMBL" id="KDS93588.1"/>
    </source>
</evidence>
<keyword evidence="2" id="KW-1185">Reference proteome</keyword>